<dbReference type="InterPro" id="IPR029063">
    <property type="entry name" value="SAM-dependent_MTases_sf"/>
</dbReference>
<dbReference type="InterPro" id="IPR052514">
    <property type="entry name" value="SAM-dependent_MTase"/>
</dbReference>
<dbReference type="AlphaFoldDB" id="A0A166VKS3"/>
<dbReference type="SUPFAM" id="SSF53335">
    <property type="entry name" value="S-adenosyl-L-methionine-dependent methyltransferases"/>
    <property type="match status" value="1"/>
</dbReference>
<feature type="domain" description="Methyltransferase FkbM" evidence="1">
    <location>
        <begin position="199"/>
        <end position="337"/>
    </location>
</feature>
<organism evidence="2 3">
    <name type="scientific">Pseudoalteromonas luteoviolacea DSM 6061</name>
    <dbReference type="NCBI Taxonomy" id="1365250"/>
    <lineage>
        <taxon>Bacteria</taxon>
        <taxon>Pseudomonadati</taxon>
        <taxon>Pseudomonadota</taxon>
        <taxon>Gammaproteobacteria</taxon>
        <taxon>Alteromonadales</taxon>
        <taxon>Pseudoalteromonadaceae</taxon>
        <taxon>Pseudoalteromonas</taxon>
    </lineage>
</organism>
<dbReference type="Gene3D" id="3.40.50.150">
    <property type="entry name" value="Vaccinia Virus protein VP39"/>
    <property type="match status" value="1"/>
</dbReference>
<reference evidence="2 3" key="1">
    <citation type="submission" date="2013-07" db="EMBL/GenBank/DDBJ databases">
        <title>Comparative Genomic and Metabolomic Analysis of Twelve Strains of Pseudoalteromonas luteoviolacea.</title>
        <authorList>
            <person name="Vynne N.G."/>
            <person name="Mansson M."/>
            <person name="Gram L."/>
        </authorList>
    </citation>
    <scope>NUCLEOTIDE SEQUENCE [LARGE SCALE GENOMIC DNA]</scope>
    <source>
        <strain evidence="2 3">DSM 6061</strain>
    </source>
</reference>
<dbReference type="EMBL" id="AUYB01000126">
    <property type="protein sequence ID" value="KZN32978.1"/>
    <property type="molecule type" value="Genomic_DNA"/>
</dbReference>
<dbReference type="InterPro" id="IPR006342">
    <property type="entry name" value="FkbM_mtfrase"/>
</dbReference>
<evidence type="ECO:0000313" key="3">
    <source>
        <dbReference type="Proteomes" id="UP000076643"/>
    </source>
</evidence>
<comment type="caution">
    <text evidence="2">The sequence shown here is derived from an EMBL/GenBank/DDBJ whole genome shotgun (WGS) entry which is preliminary data.</text>
</comment>
<sequence>MKSNLSTSINMGEQHMAKTLIERFLKSDERKYIFGTTSEAKALIALCQQQGIEIAGVIDNFYQGEQFEGAPCCKLVDAIPQSLVLSAVTNSRPLEVAELLTKSGFTHIDYYSFFRLSGLPCPTIDFWAGAEQHWHNNGHKYREVRELFEETKSKEIFDAVVSFRTSYDLEHMKGFAFDISNMYIEPFVLPFKDEGVFFDLGAFDGSDTLRFLSLCDSGKSYMFEPIPEQVDKLNNIANNTDKISVVPVAVGNESKQVQFCLGGTSSKVSTDGEPLENSIKVQQLSLDEFCEQHHVVPEYVKMDVEGAEQDVILGMETLLTQHKPKLAVSVYHRVEDIIDIPLMIKRANPEYKFYLRHYTQGYSETVLFAV</sequence>
<dbReference type="Pfam" id="PF05050">
    <property type="entry name" value="Methyltransf_21"/>
    <property type="match status" value="1"/>
</dbReference>
<dbReference type="NCBIfam" id="TIGR01444">
    <property type="entry name" value="fkbM_fam"/>
    <property type="match status" value="1"/>
</dbReference>
<proteinExistence type="predicted"/>
<dbReference type="PANTHER" id="PTHR34203">
    <property type="entry name" value="METHYLTRANSFERASE, FKBM FAMILY PROTEIN"/>
    <property type="match status" value="1"/>
</dbReference>
<evidence type="ECO:0000313" key="2">
    <source>
        <dbReference type="EMBL" id="KZN32978.1"/>
    </source>
</evidence>
<name>A0A166VKS3_9GAMM</name>
<dbReference type="PATRIC" id="fig|1365250.3.peg.4007"/>
<accession>A0A166VKS3</accession>
<protein>
    <recommendedName>
        <fullName evidence="1">Methyltransferase FkbM domain-containing protein</fullName>
    </recommendedName>
</protein>
<evidence type="ECO:0000259" key="1">
    <source>
        <dbReference type="Pfam" id="PF05050"/>
    </source>
</evidence>
<dbReference type="Proteomes" id="UP000076643">
    <property type="component" value="Unassembled WGS sequence"/>
</dbReference>
<dbReference type="PANTHER" id="PTHR34203:SF15">
    <property type="entry name" value="SLL1173 PROTEIN"/>
    <property type="match status" value="1"/>
</dbReference>
<gene>
    <name evidence="2" type="ORF">N475_20880</name>
</gene>
<dbReference type="RefSeq" id="WP_063356967.1">
    <property type="nucleotide sequence ID" value="NZ_AUYB01000126.1"/>
</dbReference>
<keyword evidence="3" id="KW-1185">Reference proteome</keyword>